<comment type="subcellular location">
    <subcellularLocation>
        <location evidence="1">Nucleus</location>
    </subcellularLocation>
</comment>
<evidence type="ECO:0000313" key="5">
    <source>
        <dbReference type="EMBL" id="GAX11103.1"/>
    </source>
</evidence>
<feature type="domain" description="K Homology" evidence="4">
    <location>
        <begin position="170"/>
        <end position="216"/>
    </location>
</feature>
<dbReference type="SUPFAM" id="SSF54791">
    <property type="entry name" value="Eukaryotic type KH-domain (KH-domain type I)"/>
    <property type="match status" value="1"/>
</dbReference>
<dbReference type="GO" id="GO:0071038">
    <property type="term" value="P:TRAMP-dependent tRNA surveillance pathway"/>
    <property type="evidence" value="ECO:0007669"/>
    <property type="project" value="TreeGrafter"/>
</dbReference>
<protein>
    <submittedName>
        <fullName evidence="5">Exosome complex component RRP40</fullName>
    </submittedName>
</protein>
<dbReference type="EMBL" id="BDSP01000036">
    <property type="protein sequence ID" value="GAX11103.1"/>
    <property type="molecule type" value="Genomic_DNA"/>
</dbReference>
<evidence type="ECO:0000256" key="3">
    <source>
        <dbReference type="ARBA" id="ARBA00022884"/>
    </source>
</evidence>
<dbReference type="InterPro" id="IPR026699">
    <property type="entry name" value="Exosome_RNA_bind1/RRP40/RRP4"/>
</dbReference>
<dbReference type="SUPFAM" id="SSF50249">
    <property type="entry name" value="Nucleic acid-binding proteins"/>
    <property type="match status" value="1"/>
</dbReference>
<dbReference type="GO" id="GO:0003723">
    <property type="term" value="F:RNA binding"/>
    <property type="evidence" value="ECO:0007669"/>
    <property type="project" value="UniProtKB-KW"/>
</dbReference>
<evidence type="ECO:0000256" key="1">
    <source>
        <dbReference type="ARBA" id="ARBA00004123"/>
    </source>
</evidence>
<dbReference type="GO" id="GO:0071035">
    <property type="term" value="P:nuclear polyadenylation-dependent rRNA catabolic process"/>
    <property type="evidence" value="ECO:0007669"/>
    <property type="project" value="TreeGrafter"/>
</dbReference>
<dbReference type="GO" id="GO:0034475">
    <property type="term" value="P:U4 snRNA 3'-end processing"/>
    <property type="evidence" value="ECO:0007669"/>
    <property type="project" value="TreeGrafter"/>
</dbReference>
<accession>A0A1Z5JAR8</accession>
<dbReference type="Proteomes" id="UP000198406">
    <property type="component" value="Unassembled WGS sequence"/>
</dbReference>
<name>A0A1Z5JAR8_FISSO</name>
<dbReference type="GO" id="GO:0071051">
    <property type="term" value="P:poly(A)-dependent snoRNA 3'-end processing"/>
    <property type="evidence" value="ECO:0007669"/>
    <property type="project" value="TreeGrafter"/>
</dbReference>
<organism evidence="5 6">
    <name type="scientific">Fistulifera solaris</name>
    <name type="common">Oleaginous diatom</name>
    <dbReference type="NCBI Taxonomy" id="1519565"/>
    <lineage>
        <taxon>Eukaryota</taxon>
        <taxon>Sar</taxon>
        <taxon>Stramenopiles</taxon>
        <taxon>Ochrophyta</taxon>
        <taxon>Bacillariophyta</taxon>
        <taxon>Bacillariophyceae</taxon>
        <taxon>Bacillariophycidae</taxon>
        <taxon>Naviculales</taxon>
        <taxon>Naviculaceae</taxon>
        <taxon>Fistulifera</taxon>
    </lineage>
</organism>
<proteinExistence type="predicted"/>
<dbReference type="FunFam" id="3.30.1370.10:FF:000038">
    <property type="entry name" value="exosome complex component RRP40"/>
    <property type="match status" value="1"/>
</dbReference>
<gene>
    <name evidence="5" type="ORF">FisN_9Hh194</name>
</gene>
<dbReference type="InterPro" id="IPR036612">
    <property type="entry name" value="KH_dom_type_1_sf"/>
</dbReference>
<dbReference type="Pfam" id="PF15985">
    <property type="entry name" value="KH_6"/>
    <property type="match status" value="1"/>
</dbReference>
<dbReference type="Pfam" id="PF21262">
    <property type="entry name" value="RRP40_S1"/>
    <property type="match status" value="1"/>
</dbReference>
<dbReference type="InterPro" id="IPR049469">
    <property type="entry name" value="RRP40_KH-I"/>
</dbReference>
<keyword evidence="6" id="KW-1185">Reference proteome</keyword>
<evidence type="ECO:0000313" key="6">
    <source>
        <dbReference type="Proteomes" id="UP000198406"/>
    </source>
</evidence>
<dbReference type="CDD" id="cd22526">
    <property type="entry name" value="KH-I_Rrp40"/>
    <property type="match status" value="1"/>
</dbReference>
<dbReference type="Gene3D" id="2.40.50.140">
    <property type="entry name" value="Nucleic acid-binding proteins"/>
    <property type="match status" value="1"/>
</dbReference>
<dbReference type="GO" id="GO:0071034">
    <property type="term" value="P:CUT catabolic process"/>
    <property type="evidence" value="ECO:0007669"/>
    <property type="project" value="TreeGrafter"/>
</dbReference>
<evidence type="ECO:0000256" key="2">
    <source>
        <dbReference type="ARBA" id="ARBA00022835"/>
    </source>
</evidence>
<comment type="caution">
    <text evidence="5">The sequence shown here is derived from an EMBL/GenBank/DDBJ whole genome shotgun (WGS) entry which is preliminary data.</text>
</comment>
<keyword evidence="3" id="KW-0694">RNA-binding</keyword>
<dbReference type="InterPro" id="IPR012340">
    <property type="entry name" value="NA-bd_OB-fold"/>
</dbReference>
<sequence>MAKSAQATVAVLPGDNVTERIPLSSKLGTGLRYDAASQQVYATLAGWLSQQNKNTYFVQVNLSRYRPRLEDRVVGIVEDRMGQDGNGGDYYRVNIGASHLAILSNLSFEGATKRNKPHLQVGQVVYARVSSLNEGLLEPSLSCLLGPHDAGMPRKDWMTSEGCYGELKGGNLIRISTGLARQLLQPDNVVLQELAAAKIEFEVAIGVNGFLWLNSTLPEYTIVIQNAIQNSQVMTDAQIRAMVKSLIYTAKKKLQQDRDAMED</sequence>
<reference evidence="5 6" key="1">
    <citation type="journal article" date="2015" name="Plant Cell">
        <title>Oil accumulation by the oleaginous diatom Fistulifera solaris as revealed by the genome and transcriptome.</title>
        <authorList>
            <person name="Tanaka T."/>
            <person name="Maeda Y."/>
            <person name="Veluchamy A."/>
            <person name="Tanaka M."/>
            <person name="Abida H."/>
            <person name="Marechal E."/>
            <person name="Bowler C."/>
            <person name="Muto M."/>
            <person name="Sunaga Y."/>
            <person name="Tanaka M."/>
            <person name="Yoshino T."/>
            <person name="Taniguchi T."/>
            <person name="Fukuda Y."/>
            <person name="Nemoto M."/>
            <person name="Matsumoto M."/>
            <person name="Wong P.S."/>
            <person name="Aburatani S."/>
            <person name="Fujibuchi W."/>
        </authorList>
    </citation>
    <scope>NUCLEOTIDE SEQUENCE [LARGE SCALE GENOMIC DNA]</scope>
    <source>
        <strain evidence="5 6">JPCC DA0580</strain>
    </source>
</reference>
<dbReference type="InterPro" id="IPR004088">
    <property type="entry name" value="KH_dom_type_1"/>
</dbReference>
<evidence type="ECO:0000259" key="4">
    <source>
        <dbReference type="Pfam" id="PF15985"/>
    </source>
</evidence>
<dbReference type="OrthoDB" id="340500at2759"/>
<dbReference type="FunCoup" id="A0A1Z5JAR8">
    <property type="interactions" value="373"/>
</dbReference>
<dbReference type="GO" id="GO:0000176">
    <property type="term" value="C:nuclear exosome (RNase complex)"/>
    <property type="evidence" value="ECO:0007669"/>
    <property type="project" value="TreeGrafter"/>
</dbReference>
<dbReference type="Gene3D" id="3.30.1370.10">
    <property type="entry name" value="K Homology domain, type 1"/>
    <property type="match status" value="1"/>
</dbReference>
<keyword evidence="2" id="KW-0271">Exosome</keyword>
<dbReference type="InParanoid" id="A0A1Z5JAR8"/>
<dbReference type="PANTHER" id="PTHR21321">
    <property type="entry name" value="PNAS-3 RELATED"/>
    <property type="match status" value="1"/>
</dbReference>
<dbReference type="GO" id="GO:0000467">
    <property type="term" value="P:exonucleolytic trimming to generate mature 3'-end of 5.8S rRNA from tricistronic rRNA transcript (SSU-rRNA, 5.8S rRNA, LSU-rRNA)"/>
    <property type="evidence" value="ECO:0007669"/>
    <property type="project" value="TreeGrafter"/>
</dbReference>
<dbReference type="PANTHER" id="PTHR21321:SF1">
    <property type="entry name" value="EXOSOME COMPLEX COMPONENT RRP40"/>
    <property type="match status" value="1"/>
</dbReference>
<dbReference type="AlphaFoldDB" id="A0A1Z5JAR8"/>
<dbReference type="GO" id="GO:0000177">
    <property type="term" value="C:cytoplasmic exosome (RNase complex)"/>
    <property type="evidence" value="ECO:0007669"/>
    <property type="project" value="TreeGrafter"/>
</dbReference>